<reference evidence="1 2" key="1">
    <citation type="journal article" date="2015" name="Genome Announc.">
        <title>Expanding the biotechnology potential of lactobacilli through comparative genomics of 213 strains and associated genera.</title>
        <authorList>
            <person name="Sun Z."/>
            <person name="Harris H.M."/>
            <person name="McCann A."/>
            <person name="Guo C."/>
            <person name="Argimon S."/>
            <person name="Zhang W."/>
            <person name="Yang X."/>
            <person name="Jeffery I.B."/>
            <person name="Cooney J.C."/>
            <person name="Kagawa T.F."/>
            <person name="Liu W."/>
            <person name="Song Y."/>
            <person name="Salvetti E."/>
            <person name="Wrobel A."/>
            <person name="Rasinkangas P."/>
            <person name="Parkhill J."/>
            <person name="Rea M.C."/>
            <person name="O'Sullivan O."/>
            <person name="Ritari J."/>
            <person name="Douillard F.P."/>
            <person name="Paul Ross R."/>
            <person name="Yang R."/>
            <person name="Briner A.E."/>
            <person name="Felis G.E."/>
            <person name="de Vos W.M."/>
            <person name="Barrangou R."/>
            <person name="Klaenhammer T.R."/>
            <person name="Caufield P.W."/>
            <person name="Cui Y."/>
            <person name="Zhang H."/>
            <person name="O'Toole P.W."/>
        </authorList>
    </citation>
    <scope>NUCLEOTIDE SEQUENCE [LARGE SCALE GENOMIC DNA]</scope>
    <source>
        <strain evidence="1 2">DSM 18527</strain>
    </source>
</reference>
<dbReference type="AlphaFoldDB" id="A0A0R1XXY4"/>
<evidence type="ECO:0000313" key="2">
    <source>
        <dbReference type="Proteomes" id="UP000051236"/>
    </source>
</evidence>
<gene>
    <name evidence="1" type="ORF">FC83_GL001879</name>
</gene>
<accession>A0A0R1XXY4</accession>
<proteinExistence type="predicted"/>
<dbReference type="EMBL" id="AZGA01000018">
    <property type="protein sequence ID" value="KRM35031.1"/>
    <property type="molecule type" value="Genomic_DNA"/>
</dbReference>
<dbReference type="PATRIC" id="fig|1423734.3.peg.1902"/>
<organism evidence="1 2">
    <name type="scientific">Agrilactobacillus composti DSM 18527 = JCM 14202</name>
    <dbReference type="NCBI Taxonomy" id="1423734"/>
    <lineage>
        <taxon>Bacteria</taxon>
        <taxon>Bacillati</taxon>
        <taxon>Bacillota</taxon>
        <taxon>Bacilli</taxon>
        <taxon>Lactobacillales</taxon>
        <taxon>Lactobacillaceae</taxon>
        <taxon>Agrilactobacillus</taxon>
    </lineage>
</organism>
<protein>
    <submittedName>
        <fullName evidence="1">Uncharacterized protein</fullName>
    </submittedName>
</protein>
<sequence length="265" mass="30262">MGASKIKTKSPVIQVHFSDTLTKHRIVQGLFDADIQADETVQIEQTTLLLYDTSQEAVAFNTLVVDQNRGLIATQKTTRQLIARLQDTSLGTIREARIYRNMLHIANGVVPLVYGRSLFIPMASPFRGNCDWINGRHIHTIRDLDKATELLWDKGIKAQVFDYHDFETKIHDAVLICQYSIQILKEMYESGYLHEADNEILGRYNNCDCPNHRRLAQAEPLVPAYQAAQLEVFLSCAFPKSEYDSVDYTDRVAAFHTNLRKKSRC</sequence>
<dbReference type="STRING" id="1423734.FC83_GL001879"/>
<name>A0A0R1XXY4_9LACO</name>
<dbReference type="Proteomes" id="UP000051236">
    <property type="component" value="Unassembled WGS sequence"/>
</dbReference>
<dbReference type="eggNOG" id="ENOG5030ANP">
    <property type="taxonomic scope" value="Bacteria"/>
</dbReference>
<comment type="caution">
    <text evidence="1">The sequence shown here is derived from an EMBL/GenBank/DDBJ whole genome shotgun (WGS) entry which is preliminary data.</text>
</comment>
<dbReference type="RefSeq" id="WP_156405567.1">
    <property type="nucleotide sequence ID" value="NZ_AZGA01000018.1"/>
</dbReference>
<keyword evidence="2" id="KW-1185">Reference proteome</keyword>
<evidence type="ECO:0000313" key="1">
    <source>
        <dbReference type="EMBL" id="KRM35031.1"/>
    </source>
</evidence>